<dbReference type="AlphaFoldDB" id="A0A3T0BCV6"/>
<gene>
    <name evidence="2" type="ORF">ELZ85_17840</name>
    <name evidence="1" type="ORF">ELZ87_17765</name>
</gene>
<proteinExistence type="predicted"/>
<evidence type="ECO:0000313" key="2">
    <source>
        <dbReference type="EMBL" id="AZT21364.1"/>
    </source>
</evidence>
<dbReference type="EMBL" id="CP034711">
    <property type="protein sequence ID" value="AZT08957.1"/>
    <property type="molecule type" value="Genomic_DNA"/>
</dbReference>
<protein>
    <submittedName>
        <fullName evidence="2">Uncharacterized protein</fullName>
    </submittedName>
</protein>
<accession>A0A3T0BCV6</accession>
<sequence>MDKIIFRAESDRVNAKSSGTEAIWYTVVSELNESEVLASINPWNRDEAVLKKKLYLLDDCVIAIRSARSEDRIEKRDYNKGYYFIEIMNQDESIKLSSHRIYSWEQAIEYSF</sequence>
<organism evidence="2">
    <name type="scientific">Salmonella enterica subsp. enterica serovar 43:a:1,7</name>
    <dbReference type="NCBI Taxonomy" id="2500155"/>
    <lineage>
        <taxon>Bacteria</taxon>
        <taxon>Pseudomonadati</taxon>
        <taxon>Pseudomonadota</taxon>
        <taxon>Gammaproteobacteria</taxon>
        <taxon>Enterobacterales</taxon>
        <taxon>Enterobacteriaceae</taxon>
        <taxon>Salmonella</taxon>
    </lineage>
</organism>
<reference evidence="2" key="1">
    <citation type="submission" date="2018-12" db="EMBL/GenBank/DDBJ databases">
        <title>Complete genome sequences of twenty non-typhoidal Salmonella isolates from Rwanda.</title>
        <authorList>
            <person name="Byukusenge M."/>
            <person name="Li L."/>
            <person name="Subhashinie K."/>
            <person name="Nzayirambaho M."/>
            <person name="Kuchipudi S.V."/>
            <person name="Jayarao B.M."/>
        </authorList>
    </citation>
    <scope>NUCLEOTIDE SEQUENCE</scope>
    <source>
        <strain evidence="2">RSE18</strain>
        <strain evidence="1">RSE20</strain>
    </source>
</reference>
<evidence type="ECO:0000313" key="1">
    <source>
        <dbReference type="EMBL" id="AZT08957.1"/>
    </source>
</evidence>
<name>A0A3T0BCV6_SALET</name>
<dbReference type="EMBL" id="CP034712">
    <property type="protein sequence ID" value="AZT21364.1"/>
    <property type="molecule type" value="Genomic_DNA"/>
</dbReference>